<reference evidence="7 8" key="1">
    <citation type="journal article" date="2013" name="BMC Genomics">
        <title>The miniature genome of a carnivorous plant Genlisea aurea contains a low number of genes and short non-coding sequences.</title>
        <authorList>
            <person name="Leushkin E.V."/>
            <person name="Sutormin R.A."/>
            <person name="Nabieva E.R."/>
            <person name="Penin A.A."/>
            <person name="Kondrashov A.S."/>
            <person name="Logacheva M.D."/>
        </authorList>
    </citation>
    <scope>NUCLEOTIDE SEQUENCE [LARGE SCALE GENOMIC DNA]</scope>
</reference>
<dbReference type="PANTHER" id="PTHR13339:SF0">
    <property type="entry name" value="COP9 SIGNALOSOME COMPLEX SUBUNIT 8"/>
    <property type="match status" value="1"/>
</dbReference>
<dbReference type="Gene3D" id="1.25.40.990">
    <property type="match status" value="1"/>
</dbReference>
<proteinExistence type="predicted"/>
<keyword evidence="5" id="KW-0539">Nucleus</keyword>
<evidence type="ECO:0000313" key="7">
    <source>
        <dbReference type="EMBL" id="EPS71326.1"/>
    </source>
</evidence>
<dbReference type="GO" id="GO:0008180">
    <property type="term" value="C:COP9 signalosome"/>
    <property type="evidence" value="ECO:0007669"/>
    <property type="project" value="UniProtKB-KW"/>
</dbReference>
<dbReference type="Proteomes" id="UP000015453">
    <property type="component" value="Unassembled WGS sequence"/>
</dbReference>
<evidence type="ECO:0000256" key="1">
    <source>
        <dbReference type="ARBA" id="ARBA00004123"/>
    </source>
</evidence>
<dbReference type="AlphaFoldDB" id="S8D1X7"/>
<feature type="domain" description="CSN8/PSMD8/EIF3K" evidence="6">
    <location>
        <begin position="39"/>
        <end position="172"/>
    </location>
</feature>
<evidence type="ECO:0000256" key="5">
    <source>
        <dbReference type="ARBA" id="ARBA00023242"/>
    </source>
</evidence>
<sequence length="197" mass="22272">MDFSDLNEALASESYDQIGEICDNLMLQAASEGVPFQDEWPYAVHLLGHIYVNDINSARFLWKKIPSGLKSSQPEISAAWKICQKLWTKDYGGVHESLREFDWSSQSQGIIIAFSERYRKRMFELLVSAYSTISIRDATVFLGMNEDDAINYAAVGGWTVEPNSGMLTVKKAAVAVEQKVDPGKLQRLTEYVFHLEH</sequence>
<dbReference type="Pfam" id="PF10075">
    <property type="entry name" value="CSN8_PSD8_EIF3K"/>
    <property type="match status" value="1"/>
</dbReference>
<protein>
    <recommendedName>
        <fullName evidence="6">CSN8/PSMD8/EIF3K domain-containing protein</fullName>
    </recommendedName>
</protein>
<comment type="subcellular location">
    <subcellularLocation>
        <location evidence="2">Cytoplasm</location>
    </subcellularLocation>
    <subcellularLocation>
        <location evidence="1">Nucleus</location>
    </subcellularLocation>
</comment>
<keyword evidence="3" id="KW-0963">Cytoplasm</keyword>
<dbReference type="PANTHER" id="PTHR13339">
    <property type="entry name" value="COP9 SIGNALOSOME COMPLEX SUBUNIT 8"/>
    <property type="match status" value="1"/>
</dbReference>
<evidence type="ECO:0000256" key="3">
    <source>
        <dbReference type="ARBA" id="ARBA00022490"/>
    </source>
</evidence>
<organism evidence="7 8">
    <name type="scientific">Genlisea aurea</name>
    <dbReference type="NCBI Taxonomy" id="192259"/>
    <lineage>
        <taxon>Eukaryota</taxon>
        <taxon>Viridiplantae</taxon>
        <taxon>Streptophyta</taxon>
        <taxon>Embryophyta</taxon>
        <taxon>Tracheophyta</taxon>
        <taxon>Spermatophyta</taxon>
        <taxon>Magnoliopsida</taxon>
        <taxon>eudicotyledons</taxon>
        <taxon>Gunneridae</taxon>
        <taxon>Pentapetalae</taxon>
        <taxon>asterids</taxon>
        <taxon>lamiids</taxon>
        <taxon>Lamiales</taxon>
        <taxon>Lentibulariaceae</taxon>
        <taxon>Genlisea</taxon>
    </lineage>
</organism>
<dbReference type="EMBL" id="AUSU01001309">
    <property type="protein sequence ID" value="EPS71326.1"/>
    <property type="molecule type" value="Genomic_DNA"/>
</dbReference>
<dbReference type="GO" id="GO:0010387">
    <property type="term" value="P:COP9 signalosome assembly"/>
    <property type="evidence" value="ECO:0007669"/>
    <property type="project" value="InterPro"/>
</dbReference>
<evidence type="ECO:0000256" key="4">
    <source>
        <dbReference type="ARBA" id="ARBA00022790"/>
    </source>
</evidence>
<evidence type="ECO:0000313" key="8">
    <source>
        <dbReference type="Proteomes" id="UP000015453"/>
    </source>
</evidence>
<evidence type="ECO:0000259" key="6">
    <source>
        <dbReference type="Pfam" id="PF10075"/>
    </source>
</evidence>
<dbReference type="GO" id="GO:0005737">
    <property type="term" value="C:cytoplasm"/>
    <property type="evidence" value="ECO:0007669"/>
    <property type="project" value="UniProtKB-SubCell"/>
</dbReference>
<accession>S8D1X7</accession>
<keyword evidence="8" id="KW-1185">Reference proteome</keyword>
<comment type="caution">
    <text evidence="7">The sequence shown here is derived from an EMBL/GenBank/DDBJ whole genome shotgun (WGS) entry which is preliminary data.</text>
</comment>
<dbReference type="GO" id="GO:0000338">
    <property type="term" value="P:protein deneddylation"/>
    <property type="evidence" value="ECO:0007669"/>
    <property type="project" value="InterPro"/>
</dbReference>
<dbReference type="OrthoDB" id="5351233at2759"/>
<name>S8D1X7_9LAMI</name>
<dbReference type="InterPro" id="IPR033464">
    <property type="entry name" value="CSN8_PSD8_EIF3K"/>
</dbReference>
<gene>
    <name evidence="7" type="ORF">M569_03432</name>
</gene>
<evidence type="ECO:0000256" key="2">
    <source>
        <dbReference type="ARBA" id="ARBA00004496"/>
    </source>
</evidence>
<dbReference type="InterPro" id="IPR033205">
    <property type="entry name" value="COP9_CSN8"/>
</dbReference>
<keyword evidence="4" id="KW-0736">Signalosome</keyword>